<dbReference type="GO" id="GO:0061603">
    <property type="term" value="F:molybdenum cofactor guanylyltransferase activity"/>
    <property type="evidence" value="ECO:0007669"/>
    <property type="project" value="UniProtKB-EC"/>
</dbReference>
<dbReference type="InterPro" id="IPR029044">
    <property type="entry name" value="Nucleotide-diphossugar_trans"/>
</dbReference>
<dbReference type="EC" id="2.7.7.77" evidence="9"/>
<feature type="domain" description="MobA-like NTP transferase" evidence="8">
    <location>
        <begin position="5"/>
        <end position="145"/>
    </location>
</feature>
<sequence>MAVSGIILAGGRSLRMGRDKTLLLYKSETLIERAVKTLRSIVDEIIIASNHIEKYSIPGVLEVPDVYSGKGPLGGMHAGLSAAQYEYAFVISCDMPFYSEKVALHLLDRRNEYDAIVPEICGRWEPLCAVYSKKCVEPITNCLQADVKKVSLFYQQIRVLKINESELRQYGDINKMFYNLNTPEDLSALDLKEKQVVCSRRAYHDEEGNKDG</sequence>
<dbReference type="CDD" id="cd02503">
    <property type="entry name" value="MobA"/>
    <property type="match status" value="1"/>
</dbReference>
<dbReference type="HAMAP" id="MF_00316">
    <property type="entry name" value="MobA"/>
    <property type="match status" value="1"/>
</dbReference>
<keyword evidence="9" id="KW-0548">Nucleotidyltransferase</keyword>
<accession>A0A644THS5</accession>
<dbReference type="GO" id="GO:0046872">
    <property type="term" value="F:metal ion binding"/>
    <property type="evidence" value="ECO:0007669"/>
    <property type="project" value="UniProtKB-KW"/>
</dbReference>
<keyword evidence="6" id="KW-0342">GTP-binding</keyword>
<keyword evidence="3" id="KW-0479">Metal-binding</keyword>
<reference evidence="9" key="1">
    <citation type="submission" date="2019-08" db="EMBL/GenBank/DDBJ databases">
        <authorList>
            <person name="Kucharzyk K."/>
            <person name="Murdoch R.W."/>
            <person name="Higgins S."/>
            <person name="Loffler F."/>
        </authorList>
    </citation>
    <scope>NUCLEOTIDE SEQUENCE</scope>
</reference>
<organism evidence="9">
    <name type="scientific">bioreactor metagenome</name>
    <dbReference type="NCBI Taxonomy" id="1076179"/>
    <lineage>
        <taxon>unclassified sequences</taxon>
        <taxon>metagenomes</taxon>
        <taxon>ecological metagenomes</taxon>
    </lineage>
</organism>
<dbReference type="GO" id="GO:0005525">
    <property type="term" value="F:GTP binding"/>
    <property type="evidence" value="ECO:0007669"/>
    <property type="project" value="UniProtKB-KW"/>
</dbReference>
<dbReference type="SUPFAM" id="SSF53448">
    <property type="entry name" value="Nucleotide-diphospho-sugar transferases"/>
    <property type="match status" value="1"/>
</dbReference>
<dbReference type="EMBL" id="VSSQ01000029">
    <property type="protein sequence ID" value="MPL65802.1"/>
    <property type="molecule type" value="Genomic_DNA"/>
</dbReference>
<keyword evidence="5" id="KW-0460">Magnesium</keyword>
<dbReference type="PANTHER" id="PTHR19136">
    <property type="entry name" value="MOLYBDENUM COFACTOR GUANYLYLTRANSFERASE"/>
    <property type="match status" value="1"/>
</dbReference>
<comment type="caution">
    <text evidence="9">The sequence shown here is derived from an EMBL/GenBank/DDBJ whole genome shotgun (WGS) entry which is preliminary data.</text>
</comment>
<keyword evidence="4" id="KW-0547">Nucleotide-binding</keyword>
<evidence type="ECO:0000256" key="1">
    <source>
        <dbReference type="ARBA" id="ARBA00022490"/>
    </source>
</evidence>
<evidence type="ECO:0000313" key="9">
    <source>
        <dbReference type="EMBL" id="MPL65802.1"/>
    </source>
</evidence>
<dbReference type="PANTHER" id="PTHR19136:SF81">
    <property type="entry name" value="MOLYBDENUM COFACTOR GUANYLYLTRANSFERASE"/>
    <property type="match status" value="1"/>
</dbReference>
<evidence type="ECO:0000259" key="8">
    <source>
        <dbReference type="Pfam" id="PF12804"/>
    </source>
</evidence>
<dbReference type="InterPro" id="IPR025877">
    <property type="entry name" value="MobA-like_NTP_Trfase"/>
</dbReference>
<evidence type="ECO:0000256" key="6">
    <source>
        <dbReference type="ARBA" id="ARBA00023134"/>
    </source>
</evidence>
<gene>
    <name evidence="9" type="primary">mobA_2</name>
    <name evidence="9" type="ORF">SDC9_11466</name>
</gene>
<proteinExistence type="inferred from homology"/>
<dbReference type="Gene3D" id="3.90.550.10">
    <property type="entry name" value="Spore Coat Polysaccharide Biosynthesis Protein SpsA, Chain A"/>
    <property type="match status" value="1"/>
</dbReference>
<keyword evidence="1" id="KW-0963">Cytoplasm</keyword>
<keyword evidence="2 9" id="KW-0808">Transferase</keyword>
<keyword evidence="7" id="KW-0501">Molybdenum cofactor biosynthesis</keyword>
<evidence type="ECO:0000256" key="7">
    <source>
        <dbReference type="ARBA" id="ARBA00023150"/>
    </source>
</evidence>
<protein>
    <submittedName>
        <fullName evidence="9">Putative molybdenum cofactor guanylyltransferase</fullName>
        <ecNumber evidence="9">2.7.7.77</ecNumber>
    </submittedName>
</protein>
<dbReference type="AlphaFoldDB" id="A0A644THS5"/>
<dbReference type="GO" id="GO:0006777">
    <property type="term" value="P:Mo-molybdopterin cofactor biosynthetic process"/>
    <property type="evidence" value="ECO:0007669"/>
    <property type="project" value="UniProtKB-KW"/>
</dbReference>
<evidence type="ECO:0000256" key="5">
    <source>
        <dbReference type="ARBA" id="ARBA00022842"/>
    </source>
</evidence>
<name>A0A644THS5_9ZZZZ</name>
<evidence type="ECO:0000256" key="4">
    <source>
        <dbReference type="ARBA" id="ARBA00022741"/>
    </source>
</evidence>
<evidence type="ECO:0000256" key="3">
    <source>
        <dbReference type="ARBA" id="ARBA00022723"/>
    </source>
</evidence>
<dbReference type="InterPro" id="IPR013482">
    <property type="entry name" value="Molybde_CF_guanTrfase"/>
</dbReference>
<dbReference type="Pfam" id="PF12804">
    <property type="entry name" value="NTP_transf_3"/>
    <property type="match status" value="1"/>
</dbReference>
<evidence type="ECO:0000256" key="2">
    <source>
        <dbReference type="ARBA" id="ARBA00022679"/>
    </source>
</evidence>